<dbReference type="EMBL" id="JAXCGZ010004142">
    <property type="protein sequence ID" value="KAK7082202.1"/>
    <property type="molecule type" value="Genomic_DNA"/>
</dbReference>
<organism evidence="1 2">
    <name type="scientific">Halocaridina rubra</name>
    <name type="common">Hawaiian red shrimp</name>
    <dbReference type="NCBI Taxonomy" id="373956"/>
    <lineage>
        <taxon>Eukaryota</taxon>
        <taxon>Metazoa</taxon>
        <taxon>Ecdysozoa</taxon>
        <taxon>Arthropoda</taxon>
        <taxon>Crustacea</taxon>
        <taxon>Multicrustacea</taxon>
        <taxon>Malacostraca</taxon>
        <taxon>Eumalacostraca</taxon>
        <taxon>Eucarida</taxon>
        <taxon>Decapoda</taxon>
        <taxon>Pleocyemata</taxon>
        <taxon>Caridea</taxon>
        <taxon>Atyoidea</taxon>
        <taxon>Atyidae</taxon>
        <taxon>Halocaridina</taxon>
    </lineage>
</organism>
<sequence length="99" mass="10670">MVAGPMRPIPGTLGMNMPCMGARSPFGGKMAAGPTCPVPPMTLLSQYIGTLANPSQQPIPMPLPSRANWVVRTVADRNVVKLQNTLFVLVIQVLMERKI</sequence>
<reference evidence="1 2" key="1">
    <citation type="submission" date="2023-11" db="EMBL/GenBank/DDBJ databases">
        <title>Halocaridina rubra genome assembly.</title>
        <authorList>
            <person name="Smith C."/>
        </authorList>
    </citation>
    <scope>NUCLEOTIDE SEQUENCE [LARGE SCALE GENOMIC DNA]</scope>
    <source>
        <strain evidence="1">EP-1</strain>
        <tissue evidence="1">Whole</tissue>
    </source>
</reference>
<proteinExistence type="predicted"/>
<evidence type="ECO:0000313" key="1">
    <source>
        <dbReference type="EMBL" id="KAK7082202.1"/>
    </source>
</evidence>
<dbReference type="AlphaFoldDB" id="A0AAN8XF49"/>
<evidence type="ECO:0000313" key="2">
    <source>
        <dbReference type="Proteomes" id="UP001381693"/>
    </source>
</evidence>
<name>A0AAN8XF49_HALRR</name>
<keyword evidence="2" id="KW-1185">Reference proteome</keyword>
<gene>
    <name evidence="1" type="ORF">SK128_010071</name>
</gene>
<protein>
    <submittedName>
        <fullName evidence="1">Uncharacterized protein</fullName>
    </submittedName>
</protein>
<accession>A0AAN8XF49</accession>
<dbReference type="Proteomes" id="UP001381693">
    <property type="component" value="Unassembled WGS sequence"/>
</dbReference>
<comment type="caution">
    <text evidence="1">The sequence shown here is derived from an EMBL/GenBank/DDBJ whole genome shotgun (WGS) entry which is preliminary data.</text>
</comment>